<evidence type="ECO:0000256" key="2">
    <source>
        <dbReference type="ARBA" id="ARBA00022475"/>
    </source>
</evidence>
<keyword evidence="5 7" id="KW-0472">Membrane</keyword>
<dbReference type="OrthoDB" id="138020at2"/>
<feature type="transmembrane region" description="Helical" evidence="7">
    <location>
        <begin position="126"/>
        <end position="145"/>
    </location>
</feature>
<evidence type="ECO:0000313" key="11">
    <source>
        <dbReference type="Proteomes" id="UP000287171"/>
    </source>
</evidence>
<dbReference type="Pfam" id="PF12805">
    <property type="entry name" value="FUSC-like"/>
    <property type="match status" value="1"/>
</dbReference>
<evidence type="ECO:0000313" key="10">
    <source>
        <dbReference type="EMBL" id="GCE30849.1"/>
    </source>
</evidence>
<feature type="transmembrane region" description="Helical" evidence="7">
    <location>
        <begin position="151"/>
        <end position="169"/>
    </location>
</feature>
<feature type="transmembrane region" description="Helical" evidence="7">
    <location>
        <begin position="536"/>
        <end position="557"/>
    </location>
</feature>
<dbReference type="PANTHER" id="PTHR30509:SF9">
    <property type="entry name" value="MULTIDRUG RESISTANCE PROTEIN MDTO"/>
    <property type="match status" value="1"/>
</dbReference>
<dbReference type="EMBL" id="BIFT01000002">
    <property type="protein sequence ID" value="GCE30849.1"/>
    <property type="molecule type" value="Genomic_DNA"/>
</dbReference>
<reference evidence="11" key="1">
    <citation type="submission" date="2018-12" db="EMBL/GenBank/DDBJ databases">
        <title>Tengunoibacter tsumagoiensis gen. nov., sp. nov., Dictyobacter kobayashii sp. nov., D. alpinus sp. nov., and D. joshuensis sp. nov. and description of Dictyobacteraceae fam. nov. within the order Ktedonobacterales isolated from Tengu-no-mugimeshi.</title>
        <authorList>
            <person name="Wang C.M."/>
            <person name="Zheng Y."/>
            <person name="Sakai Y."/>
            <person name="Toyoda A."/>
            <person name="Minakuchi Y."/>
            <person name="Abe K."/>
            <person name="Yokota A."/>
            <person name="Yabe S."/>
        </authorList>
    </citation>
    <scope>NUCLEOTIDE SEQUENCE [LARGE SCALE GENOMIC DNA]</scope>
    <source>
        <strain evidence="11">Uno16</strain>
    </source>
</reference>
<comment type="subcellular location">
    <subcellularLocation>
        <location evidence="1">Cell membrane</location>
        <topology evidence="1">Multi-pass membrane protein</topology>
    </subcellularLocation>
</comment>
<feature type="domain" description="Integral membrane protein YccS N-terminal" evidence="8">
    <location>
        <begin position="82"/>
        <end position="244"/>
    </location>
</feature>
<feature type="transmembrane region" description="Helical" evidence="7">
    <location>
        <begin position="37"/>
        <end position="63"/>
    </location>
</feature>
<evidence type="ECO:0000259" key="9">
    <source>
        <dbReference type="Pfam" id="PF13515"/>
    </source>
</evidence>
<dbReference type="PANTHER" id="PTHR30509">
    <property type="entry name" value="P-HYDROXYBENZOIC ACID EFFLUX PUMP SUBUNIT-RELATED"/>
    <property type="match status" value="1"/>
</dbReference>
<accession>A0A402BHP6</accession>
<keyword evidence="2" id="KW-1003">Cell membrane</keyword>
<keyword evidence="11" id="KW-1185">Reference proteome</keyword>
<name>A0A402BHP6_9CHLR</name>
<dbReference type="GO" id="GO:0005886">
    <property type="term" value="C:plasma membrane"/>
    <property type="evidence" value="ECO:0007669"/>
    <property type="project" value="UniProtKB-SubCell"/>
</dbReference>
<proteinExistence type="inferred from homology"/>
<feature type="domain" description="Integral membrane bound transporter" evidence="9">
    <location>
        <begin position="429"/>
        <end position="552"/>
    </location>
</feature>
<evidence type="ECO:0000256" key="7">
    <source>
        <dbReference type="SAM" id="Phobius"/>
    </source>
</evidence>
<evidence type="ECO:0000259" key="8">
    <source>
        <dbReference type="Pfam" id="PF12805"/>
    </source>
</evidence>
<organism evidence="10 11">
    <name type="scientific">Dictyobacter alpinus</name>
    <dbReference type="NCBI Taxonomy" id="2014873"/>
    <lineage>
        <taxon>Bacteria</taxon>
        <taxon>Bacillati</taxon>
        <taxon>Chloroflexota</taxon>
        <taxon>Ktedonobacteria</taxon>
        <taxon>Ktedonobacterales</taxon>
        <taxon>Dictyobacteraceae</taxon>
        <taxon>Dictyobacter</taxon>
    </lineage>
</organism>
<dbReference type="InterPro" id="IPR032692">
    <property type="entry name" value="YccS_N"/>
</dbReference>
<dbReference type="AlphaFoldDB" id="A0A402BHP6"/>
<feature type="transmembrane region" description="Helical" evidence="7">
    <location>
        <begin position="510"/>
        <end position="529"/>
    </location>
</feature>
<gene>
    <name evidence="10" type="ORF">KDA_63330</name>
</gene>
<evidence type="ECO:0000256" key="1">
    <source>
        <dbReference type="ARBA" id="ARBA00004651"/>
    </source>
</evidence>
<dbReference type="InterPro" id="IPR049453">
    <property type="entry name" value="Memb_transporter_dom"/>
</dbReference>
<feature type="transmembrane region" description="Helical" evidence="7">
    <location>
        <begin position="441"/>
        <end position="459"/>
    </location>
</feature>
<keyword evidence="4 7" id="KW-1133">Transmembrane helix</keyword>
<evidence type="ECO:0000256" key="3">
    <source>
        <dbReference type="ARBA" id="ARBA00022692"/>
    </source>
</evidence>
<keyword evidence="3 7" id="KW-0812">Transmembrane</keyword>
<dbReference type="Pfam" id="PF13515">
    <property type="entry name" value="FUSC_2"/>
    <property type="match status" value="1"/>
</dbReference>
<comment type="caution">
    <text evidence="10">The sequence shown here is derived from an EMBL/GenBank/DDBJ whole genome shotgun (WGS) entry which is preliminary data.</text>
</comment>
<sequence length="754" mass="83223">MHFVYSSSKTFLKHIHTNLSLDRPTIINGLRMTGITVIPILVGMLLHAYELGVMCFLSGLYVALADVGGTYRSRAFAMGTATVGVALAAFVATLTGSIIWLAVPLMFLFAFGFSMLGVFGNIGSKVGFVIIGIFILILGQPADFTHAVERLLAFIAGGLWAMLLTLYLWPIQPLQPIRRALADYYHAVSTFLMRSASMQRLDSIASDQHHWNEAVSQERTRVLAAHDQAHTSIVSFRSARQGASPIGQSFMLLTLTADRLFDASIALAEGIEIASTQTRVEHIHALLNGCVQQVSTLITSLAATIKAGRALDQALFQKELAILEEREAALRETLPRLVDDYAALVSVRNVIRLLRTVIEEVRIASGYLQSSAANPAGSVGEERQHRSISVWFKSLQTFLTSHWSILRDNMSGQSLIYRHSLRLAASTALAVAIYMLPGIHYGYWIPLTILFILKPDFGGMRKRANQRVFGTVMGGIIGTLIAGVVHNELILLFLLILIGFYAFSLLNADYGVYVAFLTLFVVLLLDVPLPGNWQVALIRIFNTVLGGVISVAAGYLICPQWERERLPVQLAKTIAANRQYFHCVLSAYLGEAGEYEKIAQAGRKVHLENSNAAVAFQRMLAEPKNKQGDVERFYALVTYNQHFSDRITTLATYLRSLSGKHRLPGLDSFTRQTEAALQTIEEAVLSGNRLSQLDCLEESLKVVQNSLQALITLRMNELASEQIDTPNREAIRDFVLVGSQLDRLTHDISGMSNV</sequence>
<comment type="similarity">
    <text evidence="6">Belongs to the YccS/YhfK family.</text>
</comment>
<feature type="transmembrane region" description="Helical" evidence="7">
    <location>
        <begin position="471"/>
        <end position="504"/>
    </location>
</feature>
<feature type="transmembrane region" description="Helical" evidence="7">
    <location>
        <begin position="75"/>
        <end position="92"/>
    </location>
</feature>
<evidence type="ECO:0000256" key="4">
    <source>
        <dbReference type="ARBA" id="ARBA00022989"/>
    </source>
</evidence>
<dbReference type="RefSeq" id="WP_126630885.1">
    <property type="nucleotide sequence ID" value="NZ_BIFT01000002.1"/>
</dbReference>
<evidence type="ECO:0000256" key="6">
    <source>
        <dbReference type="ARBA" id="ARBA00043993"/>
    </source>
</evidence>
<dbReference type="Proteomes" id="UP000287171">
    <property type="component" value="Unassembled WGS sequence"/>
</dbReference>
<protein>
    <submittedName>
        <fullName evidence="10">Uncharacterized protein</fullName>
    </submittedName>
</protein>
<evidence type="ECO:0000256" key="5">
    <source>
        <dbReference type="ARBA" id="ARBA00023136"/>
    </source>
</evidence>